<proteinExistence type="predicted"/>
<gene>
    <name evidence="1" type="ORF">EVAR_78644_1</name>
</gene>
<sequence>MANNNNTRRRPATCSGASAAAYYRGHGSAPAKSSAKQTLPYHPLLEPFRRIFRPLFENLWIRPERINHIGARRAIDRRWRRACGAGGNAFVDRFDTVTEWYYQVL</sequence>
<dbReference type="OrthoDB" id="8123357at2759"/>
<reference evidence="1 2" key="1">
    <citation type="journal article" date="2019" name="Commun. Biol.">
        <title>The bagworm genome reveals a unique fibroin gene that provides high tensile strength.</title>
        <authorList>
            <person name="Kono N."/>
            <person name="Nakamura H."/>
            <person name="Ohtoshi R."/>
            <person name="Tomita M."/>
            <person name="Numata K."/>
            <person name="Arakawa K."/>
        </authorList>
    </citation>
    <scope>NUCLEOTIDE SEQUENCE [LARGE SCALE GENOMIC DNA]</scope>
</reference>
<evidence type="ECO:0000313" key="2">
    <source>
        <dbReference type="Proteomes" id="UP000299102"/>
    </source>
</evidence>
<name>A0A4C1U834_EUMVA</name>
<organism evidence="1 2">
    <name type="scientific">Eumeta variegata</name>
    <name type="common">Bagworm moth</name>
    <name type="synonym">Eumeta japonica</name>
    <dbReference type="NCBI Taxonomy" id="151549"/>
    <lineage>
        <taxon>Eukaryota</taxon>
        <taxon>Metazoa</taxon>
        <taxon>Ecdysozoa</taxon>
        <taxon>Arthropoda</taxon>
        <taxon>Hexapoda</taxon>
        <taxon>Insecta</taxon>
        <taxon>Pterygota</taxon>
        <taxon>Neoptera</taxon>
        <taxon>Endopterygota</taxon>
        <taxon>Lepidoptera</taxon>
        <taxon>Glossata</taxon>
        <taxon>Ditrysia</taxon>
        <taxon>Tineoidea</taxon>
        <taxon>Psychidae</taxon>
        <taxon>Oiketicinae</taxon>
        <taxon>Eumeta</taxon>
    </lineage>
</organism>
<protein>
    <submittedName>
        <fullName evidence="1">Uncharacterized protein</fullName>
    </submittedName>
</protein>
<comment type="caution">
    <text evidence="1">The sequence shown here is derived from an EMBL/GenBank/DDBJ whole genome shotgun (WGS) entry which is preliminary data.</text>
</comment>
<evidence type="ECO:0000313" key="1">
    <source>
        <dbReference type="EMBL" id="GBP22468.1"/>
    </source>
</evidence>
<dbReference type="EMBL" id="BGZK01000140">
    <property type="protein sequence ID" value="GBP22468.1"/>
    <property type="molecule type" value="Genomic_DNA"/>
</dbReference>
<dbReference type="AlphaFoldDB" id="A0A4C1U834"/>
<dbReference type="Proteomes" id="UP000299102">
    <property type="component" value="Unassembled WGS sequence"/>
</dbReference>
<keyword evidence="2" id="KW-1185">Reference proteome</keyword>
<accession>A0A4C1U834</accession>